<gene>
    <name evidence="1" type="ORF">Aam_030_063</name>
</gene>
<evidence type="ECO:0008006" key="3">
    <source>
        <dbReference type="Google" id="ProtNLM"/>
    </source>
</evidence>
<reference evidence="1 2" key="1">
    <citation type="submission" date="2012-11" db="EMBL/GenBank/DDBJ databases">
        <title>Whole genome sequence of Acidocella aminolytica 101 = DSM 11237.</title>
        <authorList>
            <person name="Azuma Y."/>
            <person name="Higashiura N."/>
            <person name="Hirakawa H."/>
            <person name="Matsushita K."/>
        </authorList>
    </citation>
    <scope>NUCLEOTIDE SEQUENCE [LARGE SCALE GENOMIC DNA]</scope>
    <source>
        <strain evidence="2">101 / DSM 11237</strain>
    </source>
</reference>
<dbReference type="AlphaFoldDB" id="A0A0D6PDJ5"/>
<name>A0A0D6PDJ5_9PROT</name>
<dbReference type="Proteomes" id="UP000032668">
    <property type="component" value="Unassembled WGS sequence"/>
</dbReference>
<dbReference type="EMBL" id="BANC01000030">
    <property type="protein sequence ID" value="GAN79830.1"/>
    <property type="molecule type" value="Genomic_DNA"/>
</dbReference>
<comment type="caution">
    <text evidence="1">The sequence shown here is derived from an EMBL/GenBank/DDBJ whole genome shotgun (WGS) entry which is preliminary data.</text>
</comment>
<protein>
    <recommendedName>
        <fullName evidence="3">Calcineurin-like phosphoesterase domain-containing protein</fullName>
    </recommendedName>
</protein>
<dbReference type="RefSeq" id="WP_048878261.1">
    <property type="nucleotide sequence ID" value="NZ_BANC01000030.1"/>
</dbReference>
<evidence type="ECO:0000313" key="2">
    <source>
        <dbReference type="Proteomes" id="UP000032668"/>
    </source>
</evidence>
<organism evidence="1 2">
    <name type="scientific">Acidocella aminolytica 101 = DSM 11237</name>
    <dbReference type="NCBI Taxonomy" id="1120923"/>
    <lineage>
        <taxon>Bacteria</taxon>
        <taxon>Pseudomonadati</taxon>
        <taxon>Pseudomonadota</taxon>
        <taxon>Alphaproteobacteria</taxon>
        <taxon>Acetobacterales</taxon>
        <taxon>Acidocellaceae</taxon>
        <taxon>Acidocella</taxon>
    </lineage>
</organism>
<sequence length="350" mass="38600">MARSVSADALTAARNALAEYGSLRKAAAALGIPHTTLQSRIAMAERKLEREETGFDMPELPSTLPTAQALIERRKAEFERVDAAKQARRLIDVPVKLAGPVGVSWFGDPHLDDPGTDIALVERHVELVKRTPGLFAANIGDTGNHWVGRLARLYGEQSTSAAETWVLVEWLIQALPWLVIINGNHGCWNGAGDPLRWLIRQQPGAFDDNGVRLNLTFPNGKKIRVNARHDFRGHSMWNPAHGLAKAVQMGWRDHLLVAGHTHVTGYNVLKDPASGLISHALRIASYKTHDRYADTLGLPDSNITANAVTIFDPEATSERNLVTVFLDPEEGADFLTWKRGKYEQAKRANV</sequence>
<dbReference type="OrthoDB" id="9067438at2"/>
<accession>A0A0D6PDJ5</accession>
<dbReference type="STRING" id="1120923.SAMN02746095_02971"/>
<keyword evidence="2" id="KW-1185">Reference proteome</keyword>
<evidence type="ECO:0000313" key="1">
    <source>
        <dbReference type="EMBL" id="GAN79830.1"/>
    </source>
</evidence>
<proteinExistence type="predicted"/>